<dbReference type="CDD" id="cd02248">
    <property type="entry name" value="Peptidase_C1A"/>
    <property type="match status" value="1"/>
</dbReference>
<keyword evidence="3" id="KW-0732">Signal</keyword>
<dbReference type="Gene3D" id="3.90.70.10">
    <property type="entry name" value="Cysteine proteinases"/>
    <property type="match status" value="1"/>
</dbReference>
<comment type="caution">
    <text evidence="9">The sequence shown here is derived from an EMBL/GenBank/DDBJ whole genome shotgun (WGS) entry which is preliminary data.</text>
</comment>
<keyword evidence="2" id="KW-0645">Protease</keyword>
<dbReference type="InterPro" id="IPR013128">
    <property type="entry name" value="Peptidase_C1A"/>
</dbReference>
<dbReference type="GO" id="GO:0006508">
    <property type="term" value="P:proteolysis"/>
    <property type="evidence" value="ECO:0007669"/>
    <property type="project" value="UniProtKB-KW"/>
</dbReference>
<keyword evidence="6" id="KW-1015">Disulfide bond</keyword>
<gene>
    <name evidence="9" type="ORF">LUZ61_005321</name>
</gene>
<protein>
    <submittedName>
        <fullName evidence="9">Uncharacterized protein</fullName>
    </submittedName>
</protein>
<comment type="similarity">
    <text evidence="1">Belongs to the peptidase C1 family.</text>
</comment>
<dbReference type="SMART" id="SM00645">
    <property type="entry name" value="Pept_C1"/>
    <property type="match status" value="1"/>
</dbReference>
<evidence type="ECO:0000256" key="1">
    <source>
        <dbReference type="ARBA" id="ARBA00008455"/>
    </source>
</evidence>
<evidence type="ECO:0000256" key="3">
    <source>
        <dbReference type="ARBA" id="ARBA00022729"/>
    </source>
</evidence>
<dbReference type="InterPro" id="IPR000668">
    <property type="entry name" value="Peptidase_C1A_C"/>
</dbReference>
<feature type="domain" description="Peptidase C1A papain C-terminal" evidence="7">
    <location>
        <begin position="88"/>
        <end position="306"/>
    </location>
</feature>
<keyword evidence="4" id="KW-0378">Hydrolase</keyword>
<proteinExistence type="inferred from homology"/>
<dbReference type="EMBL" id="JAMRDG010000001">
    <property type="protein sequence ID" value="KAJ3701616.1"/>
    <property type="molecule type" value="Genomic_DNA"/>
</dbReference>
<evidence type="ECO:0000313" key="10">
    <source>
        <dbReference type="Proteomes" id="UP001210211"/>
    </source>
</evidence>
<accession>A0AAD5ZPJ8</accession>
<evidence type="ECO:0000256" key="2">
    <source>
        <dbReference type="ARBA" id="ARBA00022670"/>
    </source>
</evidence>
<dbReference type="Pfam" id="PF00112">
    <property type="entry name" value="Peptidase_C1"/>
    <property type="match status" value="1"/>
</dbReference>
<dbReference type="PROSITE" id="PS00640">
    <property type="entry name" value="THIOL_PROTEASE_ASN"/>
    <property type="match status" value="1"/>
</dbReference>
<evidence type="ECO:0000256" key="5">
    <source>
        <dbReference type="ARBA" id="ARBA00022807"/>
    </source>
</evidence>
<evidence type="ECO:0000259" key="8">
    <source>
        <dbReference type="SMART" id="SM00848"/>
    </source>
</evidence>
<dbReference type="InterPro" id="IPR013201">
    <property type="entry name" value="Prot_inhib_I29"/>
</dbReference>
<keyword evidence="10" id="KW-1185">Reference proteome</keyword>
<dbReference type="PROSITE" id="PS00639">
    <property type="entry name" value="THIOL_PROTEASE_HIS"/>
    <property type="match status" value="1"/>
</dbReference>
<evidence type="ECO:0000313" key="9">
    <source>
        <dbReference type="EMBL" id="KAJ3701616.1"/>
    </source>
</evidence>
<dbReference type="Pfam" id="PF08246">
    <property type="entry name" value="Inhibitor_I29"/>
    <property type="match status" value="1"/>
</dbReference>
<evidence type="ECO:0000256" key="6">
    <source>
        <dbReference type="ARBA" id="ARBA00023157"/>
    </source>
</evidence>
<dbReference type="SUPFAM" id="SSF54001">
    <property type="entry name" value="Cysteine proteinases"/>
    <property type="match status" value="1"/>
</dbReference>
<dbReference type="GO" id="GO:0008234">
    <property type="term" value="F:cysteine-type peptidase activity"/>
    <property type="evidence" value="ECO:0007669"/>
    <property type="project" value="UniProtKB-KW"/>
</dbReference>
<evidence type="ECO:0000259" key="7">
    <source>
        <dbReference type="SMART" id="SM00645"/>
    </source>
</evidence>
<dbReference type="PANTHER" id="PTHR12411">
    <property type="entry name" value="CYSTEINE PROTEASE FAMILY C1-RELATED"/>
    <property type="match status" value="1"/>
</dbReference>
<dbReference type="Proteomes" id="UP001210211">
    <property type="component" value="Unassembled WGS sequence"/>
</dbReference>
<dbReference type="AlphaFoldDB" id="A0AAD5ZPJ8"/>
<sequence>MSAFEKWAGEHGKVYATDDEKLLRFGIYKANHEFVQYANALPGLTYTVALNKFADLTNSEFLAKYTSYKSPSKSKTSTPFMYANVASVPEAVDWRAVNAVTPVKDQGSCGSCWAFSAVAAIEGINAINTSKLVSLSEQQLVDCDTESSGCNGGYMDYGFDWVINNGGITTEADYNYTSGDTGIEGTCDTTKAVNHAAIITGYQDVTPNNETALMNAAANQPVSVAIEASGLFFQLYFGGIFNGPCGTNLDHGVTVVGYNNTGTKHYWTVKNSWGDSWGESGYIRMKKDVTKSSGVCGIAMEPSYPTK</sequence>
<organism evidence="9 10">
    <name type="scientific">Rhynchospora tenuis</name>
    <dbReference type="NCBI Taxonomy" id="198213"/>
    <lineage>
        <taxon>Eukaryota</taxon>
        <taxon>Viridiplantae</taxon>
        <taxon>Streptophyta</taxon>
        <taxon>Embryophyta</taxon>
        <taxon>Tracheophyta</taxon>
        <taxon>Spermatophyta</taxon>
        <taxon>Magnoliopsida</taxon>
        <taxon>Liliopsida</taxon>
        <taxon>Poales</taxon>
        <taxon>Cyperaceae</taxon>
        <taxon>Cyperoideae</taxon>
        <taxon>Rhynchosporeae</taxon>
        <taxon>Rhynchospora</taxon>
    </lineage>
</organism>
<dbReference type="PRINTS" id="PR00705">
    <property type="entry name" value="PAPAIN"/>
</dbReference>
<dbReference type="InterPro" id="IPR025661">
    <property type="entry name" value="Pept_asp_AS"/>
</dbReference>
<dbReference type="FunFam" id="3.90.70.10:FF:000023">
    <property type="entry name" value="Senescence-specific cysteine protease SAG39"/>
    <property type="match status" value="1"/>
</dbReference>
<dbReference type="InterPro" id="IPR039417">
    <property type="entry name" value="Peptidase_C1A_papain-like"/>
</dbReference>
<name>A0AAD5ZPJ8_9POAL</name>
<dbReference type="InterPro" id="IPR038765">
    <property type="entry name" value="Papain-like_cys_pep_sf"/>
</dbReference>
<dbReference type="PROSITE" id="PS00139">
    <property type="entry name" value="THIOL_PROTEASE_CYS"/>
    <property type="match status" value="1"/>
</dbReference>
<keyword evidence="5" id="KW-0788">Thiol protease</keyword>
<reference evidence="9 10" key="1">
    <citation type="journal article" date="2022" name="Cell">
        <title>Repeat-based holocentromeres influence genome architecture and karyotype evolution.</title>
        <authorList>
            <person name="Hofstatter P.G."/>
            <person name="Thangavel G."/>
            <person name="Lux T."/>
            <person name="Neumann P."/>
            <person name="Vondrak T."/>
            <person name="Novak P."/>
            <person name="Zhang M."/>
            <person name="Costa L."/>
            <person name="Castellani M."/>
            <person name="Scott A."/>
            <person name="Toegelov H."/>
            <person name="Fuchs J."/>
            <person name="Mata-Sucre Y."/>
            <person name="Dias Y."/>
            <person name="Vanzela A.L.L."/>
            <person name="Huettel B."/>
            <person name="Almeida C.C.S."/>
            <person name="Simkova H."/>
            <person name="Souza G."/>
            <person name="Pedrosa-Harand A."/>
            <person name="Macas J."/>
            <person name="Mayer K.F.X."/>
            <person name="Houben A."/>
            <person name="Marques A."/>
        </authorList>
    </citation>
    <scope>NUCLEOTIDE SEQUENCE [LARGE SCALE GENOMIC DNA]</scope>
    <source>
        <strain evidence="9">RhyTen1mFocal</strain>
    </source>
</reference>
<dbReference type="InterPro" id="IPR000169">
    <property type="entry name" value="Pept_cys_AS"/>
</dbReference>
<dbReference type="SMART" id="SM00848">
    <property type="entry name" value="Inhibitor_I29"/>
    <property type="match status" value="1"/>
</dbReference>
<evidence type="ECO:0000256" key="4">
    <source>
        <dbReference type="ARBA" id="ARBA00022801"/>
    </source>
</evidence>
<feature type="domain" description="Cathepsin propeptide inhibitor" evidence="8">
    <location>
        <begin position="4"/>
        <end position="61"/>
    </location>
</feature>
<dbReference type="InterPro" id="IPR025660">
    <property type="entry name" value="Pept_his_AS"/>
</dbReference>